<dbReference type="GO" id="GO:0030018">
    <property type="term" value="C:Z disc"/>
    <property type="evidence" value="ECO:0007669"/>
    <property type="project" value="UniProtKB-SubCell"/>
</dbReference>
<dbReference type="PRINTS" id="PR00115">
    <property type="entry name" value="F16BPHPHTASE"/>
</dbReference>
<evidence type="ECO:0000256" key="8">
    <source>
        <dbReference type="ARBA" id="ARBA00013093"/>
    </source>
</evidence>
<evidence type="ECO:0000256" key="22">
    <source>
        <dbReference type="ARBA" id="ARBA00042757"/>
    </source>
</evidence>
<proteinExistence type="inferred from homology"/>
<dbReference type="Proteomes" id="UP000694558">
    <property type="component" value="Chromosome 9"/>
</dbReference>
<keyword evidence="15" id="KW-0460">Magnesium</keyword>
<dbReference type="FunFam" id="3.40.190.80:FF:000001">
    <property type="entry name" value="Fructose-1,6-bisphosphatase class 1"/>
    <property type="match status" value="1"/>
</dbReference>
<keyword evidence="13 24" id="KW-0378">Hydrolase</keyword>
<dbReference type="PROSITE" id="PS00124">
    <property type="entry name" value="FBPASE"/>
    <property type="match status" value="1"/>
</dbReference>
<evidence type="ECO:0000256" key="10">
    <source>
        <dbReference type="ARBA" id="ARBA00022490"/>
    </source>
</evidence>
<reference evidence="27" key="2">
    <citation type="submission" date="2025-08" db="UniProtKB">
        <authorList>
            <consortium name="Ensembl"/>
        </authorList>
    </citation>
    <scope>IDENTIFICATION</scope>
</reference>
<comment type="function">
    <text evidence="19">Catalyzes the hydrolysis of fructose 1,6-bisphosphate to fructose 6-phosphate in the presence of divalent cations and probably participates in glycogen synthesis from carbohydrate precursors, such as lactate.</text>
</comment>
<evidence type="ECO:0000256" key="3">
    <source>
        <dbReference type="ARBA" id="ARBA00004123"/>
    </source>
</evidence>
<keyword evidence="17" id="KW-0539">Nucleus</keyword>
<dbReference type="PIRSF" id="PIRSF500210">
    <property type="entry name" value="FBPtase"/>
    <property type="match status" value="1"/>
</dbReference>
<dbReference type="GO" id="GO:0042132">
    <property type="term" value="F:fructose 1,6-bisphosphate 1-phosphatase activity"/>
    <property type="evidence" value="ECO:0007669"/>
    <property type="project" value="UniProtKB-EC"/>
</dbReference>
<evidence type="ECO:0000313" key="27">
    <source>
        <dbReference type="Ensembl" id="ENSSMAP00000021910.2"/>
    </source>
</evidence>
<evidence type="ECO:0000256" key="24">
    <source>
        <dbReference type="RuleBase" id="RU000508"/>
    </source>
</evidence>
<dbReference type="GO" id="GO:0006000">
    <property type="term" value="P:fructose metabolic process"/>
    <property type="evidence" value="ECO:0007669"/>
    <property type="project" value="TreeGrafter"/>
</dbReference>
<evidence type="ECO:0000256" key="21">
    <source>
        <dbReference type="ARBA" id="ARBA00040321"/>
    </source>
</evidence>
<dbReference type="GO" id="GO:0006002">
    <property type="term" value="P:fructose 6-phosphate metabolic process"/>
    <property type="evidence" value="ECO:0007669"/>
    <property type="project" value="TreeGrafter"/>
</dbReference>
<dbReference type="GeneTree" id="ENSGT00390000015513"/>
<evidence type="ECO:0000259" key="25">
    <source>
        <dbReference type="Pfam" id="PF00316"/>
    </source>
</evidence>
<evidence type="ECO:0000256" key="20">
    <source>
        <dbReference type="ARBA" id="ARBA00038670"/>
    </source>
</evidence>
<dbReference type="GO" id="GO:0030388">
    <property type="term" value="P:fructose 1,6-bisphosphate metabolic process"/>
    <property type="evidence" value="ECO:0007669"/>
    <property type="project" value="TreeGrafter"/>
</dbReference>
<name>A0A8D3AQK3_SCOMX</name>
<keyword evidence="12" id="KW-0479">Metal-binding</keyword>
<keyword evidence="18 24" id="KW-0119">Carbohydrate metabolism</keyword>
<keyword evidence="16" id="KW-0965">Cell junction</keyword>
<organism evidence="27 28">
    <name type="scientific">Scophthalmus maximus</name>
    <name type="common">Turbot</name>
    <name type="synonym">Psetta maxima</name>
    <dbReference type="NCBI Taxonomy" id="52904"/>
    <lineage>
        <taxon>Eukaryota</taxon>
        <taxon>Metazoa</taxon>
        <taxon>Chordata</taxon>
        <taxon>Craniata</taxon>
        <taxon>Vertebrata</taxon>
        <taxon>Euteleostomi</taxon>
        <taxon>Actinopterygii</taxon>
        <taxon>Neopterygii</taxon>
        <taxon>Teleostei</taxon>
        <taxon>Neoteleostei</taxon>
        <taxon>Acanthomorphata</taxon>
        <taxon>Carangaria</taxon>
        <taxon>Pleuronectiformes</taxon>
        <taxon>Pleuronectoidei</taxon>
        <taxon>Scophthalmidae</taxon>
        <taxon>Scophthalmus</taxon>
    </lineage>
</organism>
<dbReference type="CDD" id="cd00354">
    <property type="entry name" value="FBPase"/>
    <property type="match status" value="1"/>
</dbReference>
<sequence length="315" mass="34425">MSDQSAFDTDVWTLTRFIIETGRQLINAMQTAIKAISSAVRKAGLAHLQGLAGSVNVTGDDVKKLDVLSNDLVINMLHASYSTCCMVSEENEELIVTTKDKRGKYVVCFDPLDGSSNIDCLASVGTIFAIYKRVSEGEPTEKDALQPGHNMVCAGYALYGSATLVAISTGSGLHFFMLDPAIGEFILTERNVRIKERGKIYSLNEYLKHKKHPEGGGSPYGARYVGSMVSDVHRTIAYGGIFMYPANEKSPKGKLRLLYECNPIAFLVEQAGGLATTGAQRVLDVQPEALHQRVPFVVGSRDDVNEYLSFVKKFP</sequence>
<evidence type="ECO:0000256" key="7">
    <source>
        <dbReference type="ARBA" id="ARBA00010941"/>
    </source>
</evidence>
<dbReference type="PANTHER" id="PTHR11556:SF13">
    <property type="entry name" value="FRUCTOSE-1,6-BISPHOSPHATASE ISOZYME 2"/>
    <property type="match status" value="1"/>
</dbReference>
<comment type="similarity">
    <text evidence="7 24">Belongs to the FBPase class 1 family.</text>
</comment>
<evidence type="ECO:0000256" key="17">
    <source>
        <dbReference type="ARBA" id="ARBA00023242"/>
    </source>
</evidence>
<dbReference type="InterPro" id="IPR000146">
    <property type="entry name" value="FBPase_class-1"/>
</dbReference>
<dbReference type="GO" id="GO:0046872">
    <property type="term" value="F:metal ion binding"/>
    <property type="evidence" value="ECO:0007669"/>
    <property type="project" value="UniProtKB-KW"/>
</dbReference>
<dbReference type="GO" id="GO:0005829">
    <property type="term" value="C:cytosol"/>
    <property type="evidence" value="ECO:0007669"/>
    <property type="project" value="TreeGrafter"/>
</dbReference>
<evidence type="ECO:0000256" key="16">
    <source>
        <dbReference type="ARBA" id="ARBA00022949"/>
    </source>
</evidence>
<dbReference type="PANTHER" id="PTHR11556">
    <property type="entry name" value="FRUCTOSE-1,6-BISPHOSPHATASE-RELATED"/>
    <property type="match status" value="1"/>
</dbReference>
<evidence type="ECO:0000259" key="26">
    <source>
        <dbReference type="Pfam" id="PF18913"/>
    </source>
</evidence>
<accession>A0A8D3AQK3</accession>
<dbReference type="Pfam" id="PF00316">
    <property type="entry name" value="FBPase"/>
    <property type="match status" value="1"/>
</dbReference>
<evidence type="ECO:0000256" key="12">
    <source>
        <dbReference type="ARBA" id="ARBA00022723"/>
    </source>
</evidence>
<dbReference type="UniPathway" id="UPA00138"/>
<protein>
    <recommendedName>
        <fullName evidence="21">Fructose-1,6-bisphosphatase isozyme 2</fullName>
        <ecNumber evidence="8">3.1.3.11</ecNumber>
    </recommendedName>
    <alternativeName>
        <fullName evidence="22">D-fructose-1,6-bisphosphate 1-phosphohydrolase 2</fullName>
    </alternativeName>
    <alternativeName>
        <fullName evidence="23">Muscle FBPase</fullName>
    </alternativeName>
</protein>
<evidence type="ECO:0000256" key="4">
    <source>
        <dbReference type="ARBA" id="ARBA00004216"/>
    </source>
</evidence>
<gene>
    <name evidence="27" type="primary">fbp2</name>
</gene>
<evidence type="ECO:0000256" key="15">
    <source>
        <dbReference type="ARBA" id="ARBA00022842"/>
    </source>
</evidence>
<dbReference type="HAMAP" id="MF_01855">
    <property type="entry name" value="FBPase_class1"/>
    <property type="match status" value="1"/>
</dbReference>
<evidence type="ECO:0000256" key="5">
    <source>
        <dbReference type="ARBA" id="ARBA00004282"/>
    </source>
</evidence>
<feature type="domain" description="Fructose-1-6-bisphosphatase class I N-terminal" evidence="25">
    <location>
        <begin position="23"/>
        <end position="189"/>
    </location>
</feature>
<dbReference type="PIRSF" id="PIRSF000904">
    <property type="entry name" value="FBPtase_SBPase"/>
    <property type="match status" value="1"/>
</dbReference>
<dbReference type="Gene3D" id="3.40.190.80">
    <property type="match status" value="1"/>
</dbReference>
<evidence type="ECO:0000256" key="2">
    <source>
        <dbReference type="ARBA" id="ARBA00001946"/>
    </source>
</evidence>
<evidence type="ECO:0000256" key="11">
    <source>
        <dbReference type="ARBA" id="ARBA00022553"/>
    </source>
</evidence>
<comment type="pathway">
    <text evidence="6">Carbohydrate biosynthesis; gluconeogenesis.</text>
</comment>
<evidence type="ECO:0000313" key="28">
    <source>
        <dbReference type="Proteomes" id="UP000694558"/>
    </source>
</evidence>
<evidence type="ECO:0000256" key="14">
    <source>
        <dbReference type="ARBA" id="ARBA00022837"/>
    </source>
</evidence>
<dbReference type="SUPFAM" id="SSF56655">
    <property type="entry name" value="Carbohydrate phosphatase"/>
    <property type="match status" value="1"/>
</dbReference>
<comment type="cofactor">
    <cofactor evidence="2">
        <name>Mg(2+)</name>
        <dbReference type="ChEBI" id="CHEBI:18420"/>
    </cofactor>
</comment>
<comment type="subunit">
    <text evidence="20">Homotetramer. Interacts with ALDOA; the interaction blocks inhibition by physiological concentrations of AMP and reduces inhibition by Ca(2+). Interacts with alpha-actinin and F-actin.</text>
</comment>
<dbReference type="Ensembl" id="ENSSMAT00000022167.2">
    <property type="protein sequence ID" value="ENSSMAP00000021910.2"/>
    <property type="gene ID" value="ENSSMAG00000013448.2"/>
</dbReference>
<dbReference type="AlphaFoldDB" id="A0A8D3AQK3"/>
<comment type="catalytic activity">
    <reaction evidence="1">
        <text>beta-D-fructose 1,6-bisphosphate + H2O = beta-D-fructose 6-phosphate + phosphate</text>
        <dbReference type="Rhea" id="RHEA:11064"/>
        <dbReference type="ChEBI" id="CHEBI:15377"/>
        <dbReference type="ChEBI" id="CHEBI:32966"/>
        <dbReference type="ChEBI" id="CHEBI:43474"/>
        <dbReference type="ChEBI" id="CHEBI:57634"/>
        <dbReference type="EC" id="3.1.3.11"/>
    </reaction>
</comment>
<dbReference type="EC" id="3.1.3.11" evidence="8"/>
<reference evidence="27" key="1">
    <citation type="submission" date="2023-05" db="EMBL/GenBank/DDBJ databases">
        <title>High-quality long-read genome of Scophthalmus maximus.</title>
        <authorList>
            <person name="Lien S."/>
            <person name="Martinez P."/>
        </authorList>
    </citation>
    <scope>NUCLEOTIDE SEQUENCE [LARGE SCALE GENOMIC DNA]</scope>
</reference>
<keyword evidence="10" id="KW-0963">Cytoplasm</keyword>
<evidence type="ECO:0000256" key="13">
    <source>
        <dbReference type="ARBA" id="ARBA00022801"/>
    </source>
</evidence>
<evidence type="ECO:0000256" key="18">
    <source>
        <dbReference type="ARBA" id="ARBA00023277"/>
    </source>
</evidence>
<dbReference type="Pfam" id="PF18913">
    <property type="entry name" value="FBPase_C"/>
    <property type="match status" value="1"/>
</dbReference>
<dbReference type="InterPro" id="IPR028343">
    <property type="entry name" value="FBPtase"/>
</dbReference>
<evidence type="ECO:0000256" key="6">
    <source>
        <dbReference type="ARBA" id="ARBA00004742"/>
    </source>
</evidence>
<evidence type="ECO:0000256" key="23">
    <source>
        <dbReference type="ARBA" id="ARBA00043165"/>
    </source>
</evidence>
<dbReference type="Gene3D" id="3.30.540.10">
    <property type="entry name" value="Fructose-1,6-Bisphosphatase, subunit A, domain 1"/>
    <property type="match status" value="1"/>
</dbReference>
<dbReference type="InterPro" id="IPR044015">
    <property type="entry name" value="FBPase_C_dom"/>
</dbReference>
<evidence type="ECO:0000256" key="19">
    <source>
        <dbReference type="ARBA" id="ARBA00037516"/>
    </source>
</evidence>
<evidence type="ECO:0000256" key="9">
    <source>
        <dbReference type="ARBA" id="ARBA00022432"/>
    </source>
</evidence>
<dbReference type="GO" id="GO:0006094">
    <property type="term" value="P:gluconeogenesis"/>
    <property type="evidence" value="ECO:0007669"/>
    <property type="project" value="UniProtKB-UniPathway"/>
</dbReference>
<dbReference type="GO" id="GO:0005986">
    <property type="term" value="P:sucrose biosynthetic process"/>
    <property type="evidence" value="ECO:0007669"/>
    <property type="project" value="TreeGrafter"/>
</dbReference>
<feature type="domain" description="Fructose-1-6-bisphosphatase class 1 C-terminal" evidence="26">
    <location>
        <begin position="202"/>
        <end position="310"/>
    </location>
</feature>
<evidence type="ECO:0000256" key="1">
    <source>
        <dbReference type="ARBA" id="ARBA00001273"/>
    </source>
</evidence>
<dbReference type="GO" id="GO:0070161">
    <property type="term" value="C:anchoring junction"/>
    <property type="evidence" value="ECO:0007669"/>
    <property type="project" value="UniProtKB-SubCell"/>
</dbReference>
<comment type="subcellular location">
    <subcellularLocation>
        <location evidence="5">Cell junction</location>
    </subcellularLocation>
    <subcellularLocation>
        <location evidence="4">Cytoplasm</location>
        <location evidence="4">Myofibril</location>
        <location evidence="4">Sarcomere</location>
        <location evidence="4">Z line</location>
    </subcellularLocation>
    <subcellularLocation>
        <location evidence="3">Nucleus</location>
    </subcellularLocation>
</comment>
<keyword evidence="9" id="KW-0312">Gluconeogenesis</keyword>
<dbReference type="InterPro" id="IPR020548">
    <property type="entry name" value="Fructose_bisphosphatase_AS"/>
</dbReference>
<dbReference type="InterPro" id="IPR033391">
    <property type="entry name" value="FBPase_N"/>
</dbReference>
<keyword evidence="11" id="KW-0597">Phosphoprotein</keyword>
<dbReference type="FunFam" id="3.30.540.10:FF:000005">
    <property type="entry name" value="Fructose-1,6-bisphosphatase isozyme 2"/>
    <property type="match status" value="1"/>
</dbReference>
<dbReference type="GO" id="GO:0005634">
    <property type="term" value="C:nucleus"/>
    <property type="evidence" value="ECO:0007669"/>
    <property type="project" value="UniProtKB-SubCell"/>
</dbReference>
<keyword evidence="14" id="KW-0106">Calcium</keyword>